<dbReference type="RefSeq" id="WP_089333714.1">
    <property type="nucleotide sequence ID" value="NZ_FZNS01000010.1"/>
</dbReference>
<evidence type="ECO:0000313" key="4">
    <source>
        <dbReference type="Proteomes" id="UP000198310"/>
    </source>
</evidence>
<dbReference type="NCBIfam" id="TIGR04183">
    <property type="entry name" value="Por_Secre_tail"/>
    <property type="match status" value="1"/>
</dbReference>
<keyword evidence="4" id="KW-1185">Reference proteome</keyword>
<dbReference type="EMBL" id="FZNS01000010">
    <property type="protein sequence ID" value="SNR87705.1"/>
    <property type="molecule type" value="Genomic_DNA"/>
</dbReference>
<evidence type="ECO:0000259" key="2">
    <source>
        <dbReference type="Pfam" id="PF07819"/>
    </source>
</evidence>
<dbReference type="Proteomes" id="UP000198310">
    <property type="component" value="Unassembled WGS sequence"/>
</dbReference>
<dbReference type="Gene3D" id="3.40.50.1820">
    <property type="entry name" value="alpha/beta hydrolase"/>
    <property type="match status" value="1"/>
</dbReference>
<proteinExistence type="predicted"/>
<evidence type="ECO:0000256" key="1">
    <source>
        <dbReference type="SAM" id="SignalP"/>
    </source>
</evidence>
<dbReference type="SUPFAM" id="SSF53474">
    <property type="entry name" value="alpha/beta-Hydrolases"/>
    <property type="match status" value="1"/>
</dbReference>
<evidence type="ECO:0000313" key="3">
    <source>
        <dbReference type="EMBL" id="SNR87705.1"/>
    </source>
</evidence>
<dbReference type="InterPro" id="IPR012908">
    <property type="entry name" value="PGAP1-ab_dom-like"/>
</dbReference>
<accession>A0A238ZWG3</accession>
<dbReference type="Pfam" id="PF07819">
    <property type="entry name" value="PGAP1"/>
    <property type="match status" value="1"/>
</dbReference>
<gene>
    <name evidence="3" type="ORF">SAMN06269173_11035</name>
</gene>
<dbReference type="InterPro" id="IPR029058">
    <property type="entry name" value="AB_hydrolase_fold"/>
</dbReference>
<feature type="chain" id="PRO_5013099600" evidence="1">
    <location>
        <begin position="20"/>
        <end position="1028"/>
    </location>
</feature>
<organism evidence="3 4">
    <name type="scientific">Hymenobacter mucosus</name>
    <dbReference type="NCBI Taxonomy" id="1411120"/>
    <lineage>
        <taxon>Bacteria</taxon>
        <taxon>Pseudomonadati</taxon>
        <taxon>Bacteroidota</taxon>
        <taxon>Cytophagia</taxon>
        <taxon>Cytophagales</taxon>
        <taxon>Hymenobacteraceae</taxon>
        <taxon>Hymenobacter</taxon>
    </lineage>
</organism>
<dbReference type="AlphaFoldDB" id="A0A238ZWG3"/>
<reference evidence="4" key="1">
    <citation type="submission" date="2017-06" db="EMBL/GenBank/DDBJ databases">
        <authorList>
            <person name="Varghese N."/>
            <person name="Submissions S."/>
        </authorList>
    </citation>
    <scope>NUCLEOTIDE SEQUENCE [LARGE SCALE GENOMIC DNA]</scope>
    <source>
        <strain evidence="4">DSM 28041</strain>
    </source>
</reference>
<feature type="signal peptide" evidence="1">
    <location>
        <begin position="1"/>
        <end position="19"/>
    </location>
</feature>
<dbReference type="InterPro" id="IPR026444">
    <property type="entry name" value="Secre_tail"/>
</dbReference>
<feature type="domain" description="GPI inositol-deacylase PGAP1-like alpha/beta" evidence="2">
    <location>
        <begin position="371"/>
        <end position="473"/>
    </location>
</feature>
<protein>
    <submittedName>
        <fullName evidence="3">Por secretion system C-terminal sorting domain-containing protein</fullName>
    </submittedName>
</protein>
<keyword evidence="1" id="KW-0732">Signal</keyword>
<sequence length="1028" mass="112184">MKKLFTGLTLLLGAASAHAQTFTDPRSQFTQLVDSLIAPLDKSRIPGSILYDRVPALANLHQFNKYTPSSASHFFQSYFELRESAYGLSSFTLERSALRPLAEDQTTASTSMGGTLPVGVLDYQFAVLDTLAEERGTIREIGGLYYDGVGSPYQTNRITVVSPLADSVAQQVQLSMPAMFQFQNTSRTVSFGLLQVGNSQFYLSNNNSTLINFPGTGVQNLSFTLYFSDGSSSIAQARVYVKPQLASRPNGAVTAPISPNIISGNWRDYDGNTTYGEGEAISYLFNPQSKSDGKLRNPLIVMDGFDPSDKRKIDRIYDDFAPLVPALEVAGKERDLVILNFPKTLRRVDTPRQNTLYKQIDGGADFVERNSLVLVELLNRIKPLMADPNQKVSIIGPSMGGLISRYALALMEKNFANSANPATFNNPYWKHNVDLWFSFDGPHQGANVPLGDQEFIDYFKGMSESAEVNAARLNSIAAMQMLVTHRRDMSGGNYHIPFMRNLQNNGLPGSFGYPTQVRRVALANGIINGQMNSAAGSPGASGLQLDVARINGNKRRQFFYRSTTPGTQIAANMYFSPAAGQRGTVFNGEARVIVALFKPIEKRREIKITSGSQGSYDLAPGGTYDSQFQIKDGTLNGKQLPGIEFRFTTVRPLHSFIPTVSALGFQYRSLANYNGTGQLPNPYTDLSTRALACNDETPFDSYYAYPYNNGSHVTLDGPAQQFVVRELFNVTQPVTFAASNPTSMCPNATTALAIVGCGQRQGPITYNWSLTGPAVFMNTGTNSSPNADIYQSIRSTGAGTITVSVVAVRAGAAPSPAATYSLNSVATATPLNAYVVLQPGQVRICPYNTVTVRADGLTAGPYTWTKRTIRPGMTTTPQRITTTTPELPVAVRYDEVEVTVTAPGLCSGTMLPLETIYVGPDYDPSGGRTICDPYTYELGPVPSNQYLQVSTLSSTNPAEAADAMRRPDDENPHAYQADLYNDRGKKVKSGNTRNGRLRFDTQDLPSGIYHIKFRRGSQSESRNIVIQH</sequence>
<dbReference type="GO" id="GO:0016788">
    <property type="term" value="F:hydrolase activity, acting on ester bonds"/>
    <property type="evidence" value="ECO:0007669"/>
    <property type="project" value="InterPro"/>
</dbReference>
<name>A0A238ZWG3_9BACT</name>